<feature type="domain" description="Glycosyltransferase 2-like" evidence="1">
    <location>
        <begin position="100"/>
        <end position="191"/>
    </location>
</feature>
<dbReference type="SUPFAM" id="SSF53448">
    <property type="entry name" value="Nucleotide-diphospho-sugar transferases"/>
    <property type="match status" value="1"/>
</dbReference>
<dbReference type="Proteomes" id="UP000289708">
    <property type="component" value="Unassembled WGS sequence"/>
</dbReference>
<accession>A0A4Q0MPB2</accession>
<dbReference type="OrthoDB" id="153025at2"/>
<evidence type="ECO:0000313" key="2">
    <source>
        <dbReference type="EMBL" id="RXF75503.1"/>
    </source>
</evidence>
<sequence length="348" mass="39063">MTMTETAPSAATEAPLPPFTVIVEWENAIDVEDEWAKRAMTCFQDELERAHNRMTVKPRVMYLYDEGAVSASTIDNVIDEVAPKLRTLADIELVATPGLTYYKLKNYGVARANTDFVIMLDSDAGPQPGWLEGLLKPFADPEMMAVGGFTVLGHEDFLSRTMALSWIFNLPSERKQTVKRKKIHANNCAFRGDFIRSNPFPDLPAFKKQCGFWLRDIDQRGFKWTRTADAMTIHAPHPGYKFLAWRAWTTGMDRDFQGYHTVTKSRLGRVGFAFQFFASKLFRSWKRIVTKGGEVGLPVWQRPFAMLVTLGFFGAALVGQLQSALTRSFGPLPESPGARTPPAAFVHG</sequence>
<dbReference type="Pfam" id="PF00535">
    <property type="entry name" value="Glycos_transf_2"/>
    <property type="match status" value="1"/>
</dbReference>
<name>A0A4Q0MPB2_9HYPH</name>
<comment type="caution">
    <text evidence="2">The sequence shown here is derived from an EMBL/GenBank/DDBJ whole genome shotgun (WGS) entry which is preliminary data.</text>
</comment>
<reference evidence="2 3" key="1">
    <citation type="submission" date="2018-12" db="EMBL/GenBank/DDBJ databases">
        <title>bacterium Hansschlegelia zhihuaiae S113.</title>
        <authorList>
            <person name="He J."/>
        </authorList>
    </citation>
    <scope>NUCLEOTIDE SEQUENCE [LARGE SCALE GENOMIC DNA]</scope>
    <source>
        <strain evidence="2 3">S 113</strain>
    </source>
</reference>
<dbReference type="GO" id="GO:0016740">
    <property type="term" value="F:transferase activity"/>
    <property type="evidence" value="ECO:0007669"/>
    <property type="project" value="UniProtKB-KW"/>
</dbReference>
<protein>
    <submittedName>
        <fullName evidence="2">Glycosyltransferase</fullName>
    </submittedName>
</protein>
<organism evidence="2 3">
    <name type="scientific">Hansschlegelia zhihuaiae</name>
    <dbReference type="NCBI Taxonomy" id="405005"/>
    <lineage>
        <taxon>Bacteria</taxon>
        <taxon>Pseudomonadati</taxon>
        <taxon>Pseudomonadota</taxon>
        <taxon>Alphaproteobacteria</taxon>
        <taxon>Hyphomicrobiales</taxon>
        <taxon>Methylopilaceae</taxon>
        <taxon>Hansschlegelia</taxon>
    </lineage>
</organism>
<dbReference type="AlphaFoldDB" id="A0A4Q0MPB2"/>
<keyword evidence="3" id="KW-1185">Reference proteome</keyword>
<evidence type="ECO:0000259" key="1">
    <source>
        <dbReference type="Pfam" id="PF00535"/>
    </source>
</evidence>
<dbReference type="Gene3D" id="3.90.550.10">
    <property type="entry name" value="Spore Coat Polysaccharide Biosynthesis Protein SpsA, Chain A"/>
    <property type="match status" value="1"/>
</dbReference>
<dbReference type="InterPro" id="IPR029044">
    <property type="entry name" value="Nucleotide-diphossugar_trans"/>
</dbReference>
<dbReference type="RefSeq" id="WP_128775682.1">
    <property type="nucleotide sequence ID" value="NZ_RYFI01000001.1"/>
</dbReference>
<proteinExistence type="predicted"/>
<dbReference type="InterPro" id="IPR001173">
    <property type="entry name" value="Glyco_trans_2-like"/>
</dbReference>
<keyword evidence="2" id="KW-0808">Transferase</keyword>
<dbReference type="EMBL" id="RYFI01000001">
    <property type="protein sequence ID" value="RXF75503.1"/>
    <property type="molecule type" value="Genomic_DNA"/>
</dbReference>
<evidence type="ECO:0000313" key="3">
    <source>
        <dbReference type="Proteomes" id="UP000289708"/>
    </source>
</evidence>
<gene>
    <name evidence="2" type="ORF">EK403_01205</name>
</gene>